<name>A0A6J4NPV4_9ACTN</name>
<evidence type="ECO:0000256" key="1">
    <source>
        <dbReference type="SAM" id="MobiDB-lite"/>
    </source>
</evidence>
<feature type="non-terminal residue" evidence="2">
    <location>
        <position position="1"/>
    </location>
</feature>
<organism evidence="2">
    <name type="scientific">uncultured Nocardioides sp</name>
    <dbReference type="NCBI Taxonomy" id="198441"/>
    <lineage>
        <taxon>Bacteria</taxon>
        <taxon>Bacillati</taxon>
        <taxon>Actinomycetota</taxon>
        <taxon>Actinomycetes</taxon>
        <taxon>Propionibacteriales</taxon>
        <taxon>Nocardioidaceae</taxon>
        <taxon>Nocardioides</taxon>
        <taxon>environmental samples</taxon>
    </lineage>
</organism>
<protein>
    <submittedName>
        <fullName evidence="2">Bis(5'-nucleosyl)-tetraphosphatase (Asymmetrical)</fullName>
        <ecNumber evidence="2">3.6.1.17</ecNumber>
    </submittedName>
</protein>
<feature type="compositionally biased region" description="Low complexity" evidence="1">
    <location>
        <begin position="38"/>
        <end position="47"/>
    </location>
</feature>
<gene>
    <name evidence="2" type="ORF">AVDCRST_MAG32-2528</name>
</gene>
<keyword evidence="2" id="KW-0378">Hydrolase</keyword>
<feature type="non-terminal residue" evidence="2">
    <location>
        <position position="158"/>
    </location>
</feature>
<proteinExistence type="predicted"/>
<feature type="compositionally biased region" description="Low complexity" evidence="1">
    <location>
        <begin position="15"/>
        <end position="24"/>
    </location>
</feature>
<reference evidence="2" key="1">
    <citation type="submission" date="2020-02" db="EMBL/GenBank/DDBJ databases">
        <authorList>
            <person name="Meier V. D."/>
        </authorList>
    </citation>
    <scope>NUCLEOTIDE SEQUENCE</scope>
    <source>
        <strain evidence="2">AVDCRST_MAG32</strain>
    </source>
</reference>
<accession>A0A6J4NPV4</accession>
<sequence>ADPRARGVRLPVLPPAARGVQRAQPARRRRGRDRPGVRPRLAQVVARQPRRRPRGPAGAPREPLRPALRGGARRVGPRPAGRGRGPGGVRLRRRLRPPAQRAGRRAGRVAPARPRLPPARGRPALRTGPRVPLGVRAGAATLGGRARRRAADAAHVRL</sequence>
<feature type="compositionally biased region" description="Low complexity" evidence="1">
    <location>
        <begin position="55"/>
        <end position="70"/>
    </location>
</feature>
<feature type="compositionally biased region" description="Low complexity" evidence="1">
    <location>
        <begin position="108"/>
        <end position="144"/>
    </location>
</feature>
<dbReference type="EMBL" id="CADCUM010000097">
    <property type="protein sequence ID" value="CAA9393924.1"/>
    <property type="molecule type" value="Genomic_DNA"/>
</dbReference>
<dbReference type="EC" id="3.6.1.17" evidence="2"/>
<dbReference type="AlphaFoldDB" id="A0A6J4NPV4"/>
<feature type="compositionally biased region" description="Basic residues" evidence="1">
    <location>
        <begin position="90"/>
        <end position="107"/>
    </location>
</feature>
<dbReference type="GO" id="GO:0004081">
    <property type="term" value="F:bis(5'-nucleosyl)-tetraphosphatase (asymmetrical) activity"/>
    <property type="evidence" value="ECO:0007669"/>
    <property type="project" value="UniProtKB-EC"/>
</dbReference>
<feature type="region of interest" description="Disordered" evidence="1">
    <location>
        <begin position="1"/>
        <end position="158"/>
    </location>
</feature>
<evidence type="ECO:0000313" key="2">
    <source>
        <dbReference type="EMBL" id="CAA9393924.1"/>
    </source>
</evidence>
<feature type="compositionally biased region" description="Basic and acidic residues" evidence="1">
    <location>
        <begin position="149"/>
        <end position="158"/>
    </location>
</feature>